<evidence type="ECO:0000313" key="4">
    <source>
        <dbReference type="Proteomes" id="UP000555564"/>
    </source>
</evidence>
<evidence type="ECO:0000313" key="3">
    <source>
        <dbReference type="EMBL" id="MBB6476890.1"/>
    </source>
</evidence>
<proteinExistence type="predicted"/>
<accession>A0A7X0IL03</accession>
<dbReference type="InterPro" id="IPR022081">
    <property type="entry name" value="DUF3631"/>
</dbReference>
<dbReference type="Proteomes" id="UP000555564">
    <property type="component" value="Unassembled WGS sequence"/>
</dbReference>
<name>A0A7X0IL03_9ACTN</name>
<feature type="domain" description="DUF3631" evidence="2">
    <location>
        <begin position="1"/>
        <end position="134"/>
    </location>
</feature>
<organism evidence="3 4">
    <name type="scientific">Sphaerisporangium rubeum</name>
    <dbReference type="NCBI Taxonomy" id="321317"/>
    <lineage>
        <taxon>Bacteria</taxon>
        <taxon>Bacillati</taxon>
        <taxon>Actinomycetota</taxon>
        <taxon>Actinomycetes</taxon>
        <taxon>Streptosporangiales</taxon>
        <taxon>Streptosporangiaceae</taxon>
        <taxon>Sphaerisporangium</taxon>
    </lineage>
</organism>
<evidence type="ECO:0000256" key="1">
    <source>
        <dbReference type="SAM" id="MobiDB-lite"/>
    </source>
</evidence>
<comment type="caution">
    <text evidence="3">The sequence shown here is derived from an EMBL/GenBank/DDBJ whole genome shotgun (WGS) entry which is preliminary data.</text>
</comment>
<dbReference type="AlphaFoldDB" id="A0A7X0IL03"/>
<feature type="region of interest" description="Disordered" evidence="1">
    <location>
        <begin position="141"/>
        <end position="186"/>
    </location>
</feature>
<sequence length="186" mass="20215">MPVEDRAADTWEPLVAVADHAAGDWPERARAAALTLTAEADDSGQPSPRVRLLADCRTAFRTDTALPNVTLLERLRADPEAPWVDYGPNRLTAMKPGVLLREYDIRSATIRFSPPVSHAKGYQRIDFTEAWTRYCPGPDAPNRARSSHSAGAAIPAVPPSTSQVRGDEACATGTTQAVPPEKQYRP</sequence>
<reference evidence="3 4" key="1">
    <citation type="submission" date="2020-08" db="EMBL/GenBank/DDBJ databases">
        <title>Sequencing the genomes of 1000 actinobacteria strains.</title>
        <authorList>
            <person name="Klenk H.-P."/>
        </authorList>
    </citation>
    <scope>NUCLEOTIDE SEQUENCE [LARGE SCALE GENOMIC DNA]</scope>
    <source>
        <strain evidence="3 4">DSM 44936</strain>
    </source>
</reference>
<dbReference type="EMBL" id="JACHIU010000001">
    <property type="protein sequence ID" value="MBB6476890.1"/>
    <property type="molecule type" value="Genomic_DNA"/>
</dbReference>
<evidence type="ECO:0000259" key="2">
    <source>
        <dbReference type="Pfam" id="PF12307"/>
    </source>
</evidence>
<protein>
    <recommendedName>
        <fullName evidence="2">DUF3631 domain-containing protein</fullName>
    </recommendedName>
</protein>
<gene>
    <name evidence="3" type="ORF">BJ992_006321</name>
</gene>
<keyword evidence="4" id="KW-1185">Reference proteome</keyword>
<dbReference type="Pfam" id="PF12307">
    <property type="entry name" value="DUF3631"/>
    <property type="match status" value="1"/>
</dbReference>